<evidence type="ECO:0000256" key="4">
    <source>
        <dbReference type="ARBA" id="ARBA00023163"/>
    </source>
</evidence>
<proteinExistence type="predicted"/>
<dbReference type="SMART" id="SM00422">
    <property type="entry name" value="HTH_MERR"/>
    <property type="match status" value="1"/>
</dbReference>
<comment type="caution">
    <text evidence="6">The sequence shown here is derived from an EMBL/GenBank/DDBJ whole genome shotgun (WGS) entry which is preliminary data.</text>
</comment>
<dbReference type="PANTHER" id="PTHR30204:SF69">
    <property type="entry name" value="MERR-FAMILY TRANSCRIPTIONAL REGULATOR"/>
    <property type="match status" value="1"/>
</dbReference>
<protein>
    <submittedName>
        <fullName evidence="6">Regulatory protein MerR</fullName>
    </submittedName>
</protein>
<dbReference type="GO" id="GO:0003700">
    <property type="term" value="F:DNA-binding transcription factor activity"/>
    <property type="evidence" value="ECO:0007669"/>
    <property type="project" value="InterPro"/>
</dbReference>
<gene>
    <name evidence="6" type="ORF">UY33_C0048G0007</name>
</gene>
<dbReference type="Pfam" id="PF00376">
    <property type="entry name" value="MerR"/>
    <property type="match status" value="1"/>
</dbReference>
<keyword evidence="4" id="KW-0804">Transcription</keyword>
<dbReference type="AlphaFoldDB" id="A0A0G1UWN0"/>
<evidence type="ECO:0000313" key="7">
    <source>
        <dbReference type="Proteomes" id="UP000034637"/>
    </source>
</evidence>
<keyword evidence="2" id="KW-0805">Transcription regulation</keyword>
<dbReference type="Proteomes" id="UP000034637">
    <property type="component" value="Unassembled WGS sequence"/>
</dbReference>
<evidence type="ECO:0000256" key="2">
    <source>
        <dbReference type="ARBA" id="ARBA00023015"/>
    </source>
</evidence>
<dbReference type="EMBL" id="LCPP01000048">
    <property type="protein sequence ID" value="KKU98629.1"/>
    <property type="molecule type" value="Genomic_DNA"/>
</dbReference>
<organism evidence="6 7">
    <name type="scientific">Candidatus Amesbacteria bacterium GW2011_GWA1_48_9</name>
    <dbReference type="NCBI Taxonomy" id="1618355"/>
    <lineage>
        <taxon>Bacteria</taxon>
        <taxon>Candidatus Amesiibacteriota</taxon>
    </lineage>
</organism>
<evidence type="ECO:0000313" key="6">
    <source>
        <dbReference type="EMBL" id="KKU98629.1"/>
    </source>
</evidence>
<dbReference type="PROSITE" id="PS50937">
    <property type="entry name" value="HTH_MERR_2"/>
    <property type="match status" value="1"/>
</dbReference>
<accession>A0A0G1UWN0</accession>
<dbReference type="SUPFAM" id="SSF46955">
    <property type="entry name" value="Putative DNA-binding domain"/>
    <property type="match status" value="1"/>
</dbReference>
<feature type="domain" description="HTH merR-type" evidence="5">
    <location>
        <begin position="11"/>
        <end position="56"/>
    </location>
</feature>
<name>A0A0G1UWN0_9BACT</name>
<dbReference type="InterPro" id="IPR000551">
    <property type="entry name" value="MerR-type_HTH_dom"/>
</dbReference>
<keyword evidence="3" id="KW-0238">DNA-binding</keyword>
<evidence type="ECO:0000259" key="5">
    <source>
        <dbReference type="PROSITE" id="PS50937"/>
    </source>
</evidence>
<dbReference type="GO" id="GO:0003677">
    <property type="term" value="F:DNA binding"/>
    <property type="evidence" value="ECO:0007669"/>
    <property type="project" value="UniProtKB-KW"/>
</dbReference>
<evidence type="ECO:0000256" key="1">
    <source>
        <dbReference type="ARBA" id="ARBA00022491"/>
    </source>
</evidence>
<sequence>MAIYNNQTAETITIHEAARLLSIHPNTLRNWEKRGVMVPVRDPKSGYRKYSQEQIRSFLLRGKSAKLKLYWGYQAGVNLRLSEHELAKRTLDVGVGKLLSTVPDKDLDTKFFNNNRDALARGVKIRFIRDLSDPIQKDKAEQVRGLGIQTRDGKVGGMTFAVIDLRYVKLEFPSDNPDYRLNILIDDPETAASFANFFETLWKVGSRGLV</sequence>
<dbReference type="InterPro" id="IPR047057">
    <property type="entry name" value="MerR_fam"/>
</dbReference>
<reference evidence="6 7" key="1">
    <citation type="journal article" date="2015" name="Nature">
        <title>rRNA introns, odd ribosomes, and small enigmatic genomes across a large radiation of phyla.</title>
        <authorList>
            <person name="Brown C.T."/>
            <person name="Hug L.A."/>
            <person name="Thomas B.C."/>
            <person name="Sharon I."/>
            <person name="Castelle C.J."/>
            <person name="Singh A."/>
            <person name="Wilkins M.J."/>
            <person name="Williams K.H."/>
            <person name="Banfield J.F."/>
        </authorList>
    </citation>
    <scope>NUCLEOTIDE SEQUENCE [LARGE SCALE GENOMIC DNA]</scope>
</reference>
<keyword evidence="1" id="KW-0678">Repressor</keyword>
<dbReference type="InterPro" id="IPR009061">
    <property type="entry name" value="DNA-bd_dom_put_sf"/>
</dbReference>
<dbReference type="Gene3D" id="1.10.1660.10">
    <property type="match status" value="1"/>
</dbReference>
<dbReference type="PANTHER" id="PTHR30204">
    <property type="entry name" value="REDOX-CYCLING DRUG-SENSING TRANSCRIPTIONAL ACTIVATOR SOXR"/>
    <property type="match status" value="1"/>
</dbReference>
<evidence type="ECO:0000256" key="3">
    <source>
        <dbReference type="ARBA" id="ARBA00023125"/>
    </source>
</evidence>